<evidence type="ECO:0000313" key="1">
    <source>
        <dbReference type="EMBL" id="KAG7505973.1"/>
    </source>
</evidence>
<dbReference type="EMBL" id="JAGKHQ010000011">
    <property type="protein sequence ID" value="KAG7505973.1"/>
    <property type="molecule type" value="Genomic_DNA"/>
</dbReference>
<evidence type="ECO:0000313" key="2">
    <source>
        <dbReference type="Proteomes" id="UP000693946"/>
    </source>
</evidence>
<reference evidence="1 2" key="1">
    <citation type="journal article" date="2021" name="Sci. Rep.">
        <title>Chromosome anchoring in Senegalese sole (Solea senegalensis) reveals sex-associated markers and genome rearrangements in flatfish.</title>
        <authorList>
            <person name="Guerrero-Cozar I."/>
            <person name="Gomez-Garrido J."/>
            <person name="Berbel C."/>
            <person name="Martinez-Blanch J.F."/>
            <person name="Alioto T."/>
            <person name="Claros M.G."/>
            <person name="Gagnaire P.A."/>
            <person name="Manchado M."/>
        </authorList>
    </citation>
    <scope>NUCLEOTIDE SEQUENCE [LARGE SCALE GENOMIC DNA]</scope>
    <source>
        <strain evidence="1">Sse05_10M</strain>
    </source>
</reference>
<proteinExistence type="predicted"/>
<protein>
    <submittedName>
        <fullName evidence="1">Uncharacterized protein</fullName>
    </submittedName>
</protein>
<dbReference type="AlphaFoldDB" id="A0AAV6RKQ3"/>
<comment type="caution">
    <text evidence="1">The sequence shown here is derived from an EMBL/GenBank/DDBJ whole genome shotgun (WGS) entry which is preliminary data.</text>
</comment>
<accession>A0AAV6RKQ3</accession>
<organism evidence="1 2">
    <name type="scientific">Solea senegalensis</name>
    <name type="common">Senegalese sole</name>
    <dbReference type="NCBI Taxonomy" id="28829"/>
    <lineage>
        <taxon>Eukaryota</taxon>
        <taxon>Metazoa</taxon>
        <taxon>Chordata</taxon>
        <taxon>Craniata</taxon>
        <taxon>Vertebrata</taxon>
        <taxon>Euteleostomi</taxon>
        <taxon>Actinopterygii</taxon>
        <taxon>Neopterygii</taxon>
        <taxon>Teleostei</taxon>
        <taxon>Neoteleostei</taxon>
        <taxon>Acanthomorphata</taxon>
        <taxon>Carangaria</taxon>
        <taxon>Pleuronectiformes</taxon>
        <taxon>Pleuronectoidei</taxon>
        <taxon>Soleidae</taxon>
        <taxon>Solea</taxon>
    </lineage>
</organism>
<keyword evidence="2" id="KW-1185">Reference proteome</keyword>
<sequence length="147" mass="16777">MFSGARAAHTCGLLMGPNTTEPVRCRITGDACFAASDCVHTWVCFVFMDCLHSMEGLHRMTLSTVGADYRLQTTDWTGRCHGNTYKLGDKHGQFPKQEKREPLHPLLRQSGWPMFGQSHMTVFHMMDAETRAGMNEWMDDRRLGFFE</sequence>
<gene>
    <name evidence="1" type="ORF">JOB18_044230</name>
</gene>
<name>A0AAV6RKQ3_SOLSE</name>
<dbReference type="Proteomes" id="UP000693946">
    <property type="component" value="Linkage Group LG19"/>
</dbReference>